<feature type="transmembrane region" description="Helical" evidence="7">
    <location>
        <begin position="316"/>
        <end position="335"/>
    </location>
</feature>
<dbReference type="Proteomes" id="UP000070188">
    <property type="component" value="Unassembled WGS sequence"/>
</dbReference>
<evidence type="ECO:0000259" key="8">
    <source>
        <dbReference type="PROSITE" id="PS50928"/>
    </source>
</evidence>
<dbReference type="SUPFAM" id="SSF161098">
    <property type="entry name" value="MetI-like"/>
    <property type="match status" value="1"/>
</dbReference>
<evidence type="ECO:0000256" key="6">
    <source>
        <dbReference type="ARBA" id="ARBA00023136"/>
    </source>
</evidence>
<keyword evidence="4 7" id="KW-0812">Transmembrane</keyword>
<dbReference type="AlphaFoldDB" id="A0A132NCI0"/>
<dbReference type="EMBL" id="JYIJ01000019">
    <property type="protein sequence ID" value="KWW98043.1"/>
    <property type="molecule type" value="Genomic_DNA"/>
</dbReference>
<dbReference type="Proteomes" id="UP000070598">
    <property type="component" value="Unassembled WGS sequence"/>
</dbReference>
<dbReference type="PROSITE" id="PS50928">
    <property type="entry name" value="ABC_TM1"/>
    <property type="match status" value="1"/>
</dbReference>
<feature type="transmembrane region" description="Helical" evidence="7">
    <location>
        <begin position="122"/>
        <end position="143"/>
    </location>
</feature>
<feature type="transmembrane region" description="Helical" evidence="7">
    <location>
        <begin position="213"/>
        <end position="234"/>
    </location>
</feature>
<gene>
    <name evidence="10" type="ORF">LI90_4058</name>
    <name evidence="9" type="ORF">TH66_22280</name>
    <name evidence="11" type="ORF">TR74_17340</name>
</gene>
<feature type="domain" description="ABC transmembrane type-1" evidence="8">
    <location>
        <begin position="122"/>
        <end position="335"/>
    </location>
</feature>
<reference evidence="13" key="1">
    <citation type="submission" date="2015-02" db="EMBL/GenBank/DDBJ databases">
        <title>Physiological reanalysis, assessment of diazotrophy, and genome sequences of multiple isolates of Streptomyces thermoautotrophicus.</title>
        <authorList>
            <person name="MacKellar D.C."/>
            <person name="Lieber L."/>
            <person name="Norman J."/>
            <person name="Bolger A."/>
            <person name="Tobin C."/>
            <person name="Murray J.W."/>
            <person name="Friesen M."/>
            <person name="Prell J."/>
        </authorList>
    </citation>
    <scope>NUCLEOTIDE SEQUENCE [LARGE SCALE GENOMIC DNA]</scope>
    <source>
        <strain evidence="13">UBT1</strain>
    </source>
</reference>
<protein>
    <submittedName>
        <fullName evidence="11">ABC transporter permease</fullName>
    </submittedName>
    <submittedName>
        <fullName evidence="10">Putative peptide transport system permease</fullName>
    </submittedName>
</protein>
<dbReference type="InterPro" id="IPR000515">
    <property type="entry name" value="MetI-like"/>
</dbReference>
<evidence type="ECO:0000256" key="7">
    <source>
        <dbReference type="RuleBase" id="RU363032"/>
    </source>
</evidence>
<evidence type="ECO:0000313" key="12">
    <source>
        <dbReference type="Proteomes" id="UP000070188"/>
    </source>
</evidence>
<dbReference type="EMBL" id="JYIK01001029">
    <property type="protein sequence ID" value="KWX07871.1"/>
    <property type="molecule type" value="Genomic_DNA"/>
</dbReference>
<dbReference type="PANTHER" id="PTHR43376:SF1">
    <property type="entry name" value="OLIGOPEPTIDE TRANSPORT SYSTEM PERMEASE PROTEIN"/>
    <property type="match status" value="1"/>
</dbReference>
<keyword evidence="2 7" id="KW-0813">Transport</keyword>
<dbReference type="CDD" id="cd06261">
    <property type="entry name" value="TM_PBP2"/>
    <property type="match status" value="1"/>
</dbReference>
<evidence type="ECO:0000313" key="14">
    <source>
        <dbReference type="Proteomes" id="UP000070659"/>
    </source>
</evidence>
<accession>A0A132NCI0</accession>
<name>A0A132NCI0_9ACTN</name>
<feature type="transmembrane region" description="Helical" evidence="7">
    <location>
        <begin position="35"/>
        <end position="56"/>
    </location>
</feature>
<evidence type="ECO:0000256" key="4">
    <source>
        <dbReference type="ARBA" id="ARBA00022692"/>
    </source>
</evidence>
<dbReference type="RefSeq" id="WP_372511781.1">
    <property type="nucleotide sequence ID" value="NZ_CP171739.1"/>
</dbReference>
<feature type="transmembrane region" description="Helical" evidence="7">
    <location>
        <begin position="270"/>
        <end position="296"/>
    </location>
</feature>
<dbReference type="Pfam" id="PF19300">
    <property type="entry name" value="BPD_transp_1_N"/>
    <property type="match status" value="1"/>
</dbReference>
<keyword evidence="3" id="KW-1003">Cell membrane</keyword>
<dbReference type="PATRIC" id="fig|1469144.10.peg.4351"/>
<evidence type="ECO:0000313" key="10">
    <source>
        <dbReference type="EMBL" id="KWX03008.1"/>
    </source>
</evidence>
<evidence type="ECO:0000256" key="1">
    <source>
        <dbReference type="ARBA" id="ARBA00004651"/>
    </source>
</evidence>
<evidence type="ECO:0000256" key="2">
    <source>
        <dbReference type="ARBA" id="ARBA00022448"/>
    </source>
</evidence>
<evidence type="ECO:0000256" key="5">
    <source>
        <dbReference type="ARBA" id="ARBA00022989"/>
    </source>
</evidence>
<dbReference type="GO" id="GO:0005886">
    <property type="term" value="C:plasma membrane"/>
    <property type="evidence" value="ECO:0007669"/>
    <property type="project" value="UniProtKB-SubCell"/>
</dbReference>
<dbReference type="EMBL" id="LAXD01000001">
    <property type="protein sequence ID" value="KWX03008.1"/>
    <property type="molecule type" value="Genomic_DNA"/>
</dbReference>
<reference evidence="11 14" key="2">
    <citation type="submission" date="2015-02" db="EMBL/GenBank/DDBJ databases">
        <title>Physiological reanalysis, assessment of diazotrophy, and genome sequences of multiple isolates of Streptomyces thermoautotrophicus.</title>
        <authorList>
            <person name="MacKellar D.C."/>
            <person name="Lieber L."/>
            <person name="Norman J."/>
            <person name="Bolger A."/>
            <person name="Tobin C."/>
            <person name="Murray J.W."/>
            <person name="Prell J."/>
        </authorList>
    </citation>
    <scope>NUCLEOTIDE SEQUENCE [LARGE SCALE GENOMIC DNA]</scope>
    <source>
        <strain evidence="11 14">UBT1</strain>
    </source>
</reference>
<keyword evidence="5 7" id="KW-1133">Transmembrane helix</keyword>
<keyword evidence="12" id="KW-1185">Reference proteome</keyword>
<dbReference type="GO" id="GO:0055085">
    <property type="term" value="P:transmembrane transport"/>
    <property type="evidence" value="ECO:0007669"/>
    <property type="project" value="InterPro"/>
</dbReference>
<comment type="caution">
    <text evidence="11">The sequence shown here is derived from an EMBL/GenBank/DDBJ whole genome shotgun (WGS) entry which is preliminary data.</text>
</comment>
<dbReference type="PANTHER" id="PTHR43376">
    <property type="entry name" value="OLIGOPEPTIDE TRANSPORT SYSTEM PERMEASE PROTEIN"/>
    <property type="match status" value="1"/>
</dbReference>
<comment type="similarity">
    <text evidence="7">Belongs to the binding-protein-dependent transport system permease family.</text>
</comment>
<reference evidence="12" key="4">
    <citation type="submission" date="2015-04" db="EMBL/GenBank/DDBJ databases">
        <title>Physiological reanalysis, assessment of diazotrophy, and genome sequences of multiple isolates of Streptomyces thermoautotrophicus.</title>
        <authorList>
            <person name="MacKellar D.C."/>
            <person name="Lieber L."/>
            <person name="Norman J."/>
            <person name="Bolger A."/>
            <person name="Tobin C."/>
            <person name="Murray J.W."/>
            <person name="Chang R."/>
            <person name="Ford T."/>
            <person name="Nguyen P.Q."/>
            <person name="Woodward J."/>
            <person name="Permingeat H."/>
            <person name="Joshi N.S."/>
            <person name="Silver P.A."/>
            <person name="Usadel B."/>
            <person name="Rutherford A.W."/>
            <person name="Friesen M."/>
            <person name="Prell J."/>
        </authorList>
    </citation>
    <scope>NUCLEOTIDE SEQUENCE [LARGE SCALE GENOMIC DNA]</scope>
    <source>
        <strain evidence="12">H1</strain>
    </source>
</reference>
<dbReference type="STRING" id="1469144.LI90_4058"/>
<organism evidence="11 13">
    <name type="scientific">Carbonactinospora thermoautotrophica</name>
    <dbReference type="NCBI Taxonomy" id="1469144"/>
    <lineage>
        <taxon>Bacteria</taxon>
        <taxon>Bacillati</taxon>
        <taxon>Actinomycetota</taxon>
        <taxon>Actinomycetes</taxon>
        <taxon>Kitasatosporales</taxon>
        <taxon>Carbonactinosporaceae</taxon>
        <taxon>Carbonactinospora</taxon>
    </lineage>
</organism>
<evidence type="ECO:0000313" key="9">
    <source>
        <dbReference type="EMBL" id="KWW98043.1"/>
    </source>
</evidence>
<dbReference type="Proteomes" id="UP000070659">
    <property type="component" value="Unassembled WGS sequence"/>
</dbReference>
<comment type="subcellular location">
    <subcellularLocation>
        <location evidence="1 7">Cell membrane</location>
        <topology evidence="1 7">Multi-pass membrane protein</topology>
    </subcellularLocation>
</comment>
<keyword evidence="6 7" id="KW-0472">Membrane</keyword>
<proteinExistence type="inferred from homology"/>
<evidence type="ECO:0000313" key="13">
    <source>
        <dbReference type="Proteomes" id="UP000070598"/>
    </source>
</evidence>
<dbReference type="Pfam" id="PF00528">
    <property type="entry name" value="BPD_transp_1"/>
    <property type="match status" value="1"/>
</dbReference>
<evidence type="ECO:0000313" key="11">
    <source>
        <dbReference type="EMBL" id="KWX07871.1"/>
    </source>
</evidence>
<sequence length="349" mass="38046">MTAPILETETALAPGERAKGRRPGARTLRYLATKLGEAALSLGFVMVLSFFLFRVIPGDPVQTMTRGRPVSAAQVEELRHRMGLDRPLWEQFLGYLGGTLRGDLGVSYLHQRPVAELIAERLWPTLLLAGSATVIAAALGLWLGTRSAWQRGSRFDRVATGTALTLWSVPTFWLGMILLMVFAVGMGPVPGLFPTGGYASPDAGSVPHALDVLHHLVLPCVTFVAVVYAQYLLVMRSSLLDEMGADYLVTARAKGLREDLVRRRHAVPNALLPTVTLIFLHLGLVVTGAITVETVYSWPGLGDLMYQALKVPDLPLLQGTFLLFSGSAIVMNMLADMLYRFLDPRVRAA</sequence>
<dbReference type="Gene3D" id="1.10.3720.10">
    <property type="entry name" value="MetI-like"/>
    <property type="match status" value="1"/>
</dbReference>
<dbReference type="InterPro" id="IPR045621">
    <property type="entry name" value="BPD_transp_1_N"/>
</dbReference>
<evidence type="ECO:0000256" key="3">
    <source>
        <dbReference type="ARBA" id="ARBA00022475"/>
    </source>
</evidence>
<reference evidence="10" key="3">
    <citation type="submission" date="2015-04" db="EMBL/GenBank/DDBJ databases">
        <title>Physiological reanalysis, assessment of diazotrophy, and genome sequences of multiple isolates of Streptomyces thermoautotrophicus.</title>
        <authorList>
            <person name="MacKellar D.C."/>
            <person name="Lieber L."/>
            <person name="Norman J."/>
            <person name="Bolger A."/>
            <person name="Tobin C."/>
            <person name="Murray J.W."/>
            <person name="Woodward J."/>
            <person name="Friesen M."/>
            <person name="Prell J."/>
        </authorList>
    </citation>
    <scope>NUCLEOTIDE SEQUENCE [LARGE SCALE GENOMIC DNA]</scope>
    <source>
        <strain evidence="10">H1</strain>
    </source>
</reference>
<dbReference type="InterPro" id="IPR035906">
    <property type="entry name" value="MetI-like_sf"/>
</dbReference>
<feature type="transmembrane region" description="Helical" evidence="7">
    <location>
        <begin position="164"/>
        <end position="193"/>
    </location>
</feature>